<dbReference type="Proteomes" id="UP000179076">
    <property type="component" value="Unassembled WGS sequence"/>
</dbReference>
<reference evidence="1 2" key="1">
    <citation type="journal article" date="2016" name="Nat. Commun.">
        <title>Thousands of microbial genomes shed light on interconnected biogeochemical processes in an aquifer system.</title>
        <authorList>
            <person name="Anantharaman K."/>
            <person name="Brown C.T."/>
            <person name="Hug L.A."/>
            <person name="Sharon I."/>
            <person name="Castelle C.J."/>
            <person name="Probst A.J."/>
            <person name="Thomas B.C."/>
            <person name="Singh A."/>
            <person name="Wilkins M.J."/>
            <person name="Karaoz U."/>
            <person name="Brodie E.L."/>
            <person name="Williams K.H."/>
            <person name="Hubbard S.S."/>
            <person name="Banfield J.F."/>
        </authorList>
    </citation>
    <scope>NUCLEOTIDE SEQUENCE [LARGE SCALE GENOMIC DNA]</scope>
</reference>
<accession>A0A1F6VL20</accession>
<dbReference type="EMBL" id="MFSP01000003">
    <property type="protein sequence ID" value="OGI70347.1"/>
    <property type="molecule type" value="Genomic_DNA"/>
</dbReference>
<evidence type="ECO:0000313" key="2">
    <source>
        <dbReference type="Proteomes" id="UP000179076"/>
    </source>
</evidence>
<proteinExistence type="predicted"/>
<name>A0A1F6VL20_9PROT</name>
<dbReference type="InterPro" id="IPR021268">
    <property type="entry name" value="DUF2845"/>
</dbReference>
<organism evidence="1 2">
    <name type="scientific">Candidatus Muproteobacteria bacterium RBG_16_60_9</name>
    <dbReference type="NCBI Taxonomy" id="1817755"/>
    <lineage>
        <taxon>Bacteria</taxon>
        <taxon>Pseudomonadati</taxon>
        <taxon>Pseudomonadota</taxon>
        <taxon>Candidatus Muproteobacteria</taxon>
    </lineage>
</organism>
<gene>
    <name evidence="1" type="ORF">A2W18_13615</name>
</gene>
<dbReference type="Pfam" id="PF11006">
    <property type="entry name" value="DUF2845"/>
    <property type="match status" value="1"/>
</dbReference>
<evidence type="ECO:0000313" key="1">
    <source>
        <dbReference type="EMBL" id="OGI70347.1"/>
    </source>
</evidence>
<protein>
    <recommendedName>
        <fullName evidence="3">DUF2845 domain-containing protein</fullName>
    </recommendedName>
</protein>
<evidence type="ECO:0008006" key="3">
    <source>
        <dbReference type="Google" id="ProtNLM"/>
    </source>
</evidence>
<comment type="caution">
    <text evidence="1">The sequence shown here is derived from an EMBL/GenBank/DDBJ whole genome shotgun (WGS) entry which is preliminary data.</text>
</comment>
<dbReference type="AlphaFoldDB" id="A0A1F6VL20"/>
<sequence>MMRTAIAGFFVLFLAAAPGMAGSWITGSFRTASGGLVQRGDTTVEVLLSAGEPLERRTISTGIAIGAIAGLTREQWTYRGSDGIYIVTIVGNEVQQVQVVPYR</sequence>